<evidence type="ECO:0000313" key="9">
    <source>
        <dbReference type="Proteomes" id="UP001298424"/>
    </source>
</evidence>
<evidence type="ECO:0000256" key="4">
    <source>
        <dbReference type="ARBA" id="ARBA00022692"/>
    </source>
</evidence>
<keyword evidence="9" id="KW-1185">Reference proteome</keyword>
<feature type="transmembrane region" description="Helical" evidence="7">
    <location>
        <begin position="154"/>
        <end position="178"/>
    </location>
</feature>
<dbReference type="EMBL" id="JAKOOW010000006">
    <property type="protein sequence ID" value="MCG6503268.1"/>
    <property type="molecule type" value="Genomic_DNA"/>
</dbReference>
<evidence type="ECO:0000256" key="5">
    <source>
        <dbReference type="ARBA" id="ARBA00022989"/>
    </source>
</evidence>
<comment type="similarity">
    <text evidence="2">Belongs to the UPF0324 family.</text>
</comment>
<dbReference type="Proteomes" id="UP001298424">
    <property type="component" value="Unassembled WGS sequence"/>
</dbReference>
<keyword evidence="4 7" id="KW-0812">Transmembrane</keyword>
<protein>
    <submittedName>
        <fullName evidence="8">Sulfate exporter family transporter</fullName>
    </submittedName>
</protein>
<comment type="subcellular location">
    <subcellularLocation>
        <location evidence="1">Cell membrane</location>
        <topology evidence="1">Multi-pass membrane protein</topology>
    </subcellularLocation>
</comment>
<feature type="transmembrane region" description="Helical" evidence="7">
    <location>
        <begin position="95"/>
        <end position="112"/>
    </location>
</feature>
<dbReference type="Pfam" id="PF03601">
    <property type="entry name" value="Cons_hypoth698"/>
    <property type="match status" value="1"/>
</dbReference>
<dbReference type="PANTHER" id="PTHR30106">
    <property type="entry name" value="INNER MEMBRANE PROTEIN YEIH-RELATED"/>
    <property type="match status" value="1"/>
</dbReference>
<evidence type="ECO:0000256" key="1">
    <source>
        <dbReference type="ARBA" id="ARBA00004651"/>
    </source>
</evidence>
<feature type="transmembrane region" description="Helical" evidence="7">
    <location>
        <begin position="7"/>
        <end position="25"/>
    </location>
</feature>
<name>A0ABS9NLS2_9NEIS</name>
<proteinExistence type="inferred from homology"/>
<evidence type="ECO:0000256" key="2">
    <source>
        <dbReference type="ARBA" id="ARBA00007977"/>
    </source>
</evidence>
<evidence type="ECO:0000256" key="7">
    <source>
        <dbReference type="SAM" id="Phobius"/>
    </source>
</evidence>
<feature type="transmembrane region" description="Helical" evidence="7">
    <location>
        <begin position="124"/>
        <end position="142"/>
    </location>
</feature>
<evidence type="ECO:0000256" key="3">
    <source>
        <dbReference type="ARBA" id="ARBA00022475"/>
    </source>
</evidence>
<keyword evidence="6 7" id="KW-0472">Membrane</keyword>
<dbReference type="PANTHER" id="PTHR30106:SF2">
    <property type="entry name" value="UPF0324 INNER MEMBRANE PROTEIN YEIH"/>
    <property type="match status" value="1"/>
</dbReference>
<reference evidence="8 9" key="1">
    <citation type="submission" date="2022-02" db="EMBL/GenBank/DDBJ databases">
        <title>Genome sequence data of Kingella unionensis sp. nov. strain CICC 24913 (CCUG 75125).</title>
        <authorList>
            <person name="Xiao M."/>
        </authorList>
    </citation>
    <scope>NUCLEOTIDE SEQUENCE [LARGE SCALE GENOMIC DNA]</scope>
    <source>
        <strain evidence="8 9">CICC 24913</strain>
    </source>
</reference>
<feature type="transmembrane region" description="Helical" evidence="7">
    <location>
        <begin position="69"/>
        <end position="89"/>
    </location>
</feature>
<feature type="transmembrane region" description="Helical" evidence="7">
    <location>
        <begin position="250"/>
        <end position="276"/>
    </location>
</feature>
<dbReference type="InterPro" id="IPR018383">
    <property type="entry name" value="UPF0324_pro"/>
</dbReference>
<evidence type="ECO:0000256" key="6">
    <source>
        <dbReference type="ARBA" id="ARBA00023136"/>
    </source>
</evidence>
<comment type="caution">
    <text evidence="8">The sequence shown here is derived from an EMBL/GenBank/DDBJ whole genome shotgun (WGS) entry which is preliminary data.</text>
</comment>
<feature type="transmembrane region" description="Helical" evidence="7">
    <location>
        <begin position="37"/>
        <end position="57"/>
    </location>
</feature>
<keyword evidence="3" id="KW-1003">Cell membrane</keyword>
<evidence type="ECO:0000313" key="8">
    <source>
        <dbReference type="EMBL" id="MCG6503268.1"/>
    </source>
</evidence>
<gene>
    <name evidence="8" type="ORF">MB824_01975</name>
</gene>
<dbReference type="RefSeq" id="WP_238745458.1">
    <property type="nucleotide sequence ID" value="NZ_JAKOOW010000006.1"/>
</dbReference>
<accession>A0ABS9NLS2</accession>
<sequence length="290" mass="29960">MLPLSRLWQLIPPTLAAVLCMYLAALPPLAQNGISPLTLAIVLGMALGNSVAAPHLPRIAEGIAFSKGRLLRLGIVLYGFKITWAQLAFAGWPALFADVGVVCGTFALALWLGRRLGMERDTAALVGAGSAICGAAAVLAAQPVLKAKEADVGVAVATVVVFGTLAMFVYPLLAALLLPSVADADACFGWGIYTGASVHEVAQVADVAVITKMIRVLLLAPFLLALPWLMRRFGGGAPAAQKGAPALPWFALGFLGAVAANSPLLLAGMLALWLLLGGGTLSYLALRLFA</sequence>
<organism evidence="8 9">
    <name type="scientific">Kingella pumchi</name>
    <dbReference type="NCBI Taxonomy" id="2779506"/>
    <lineage>
        <taxon>Bacteria</taxon>
        <taxon>Pseudomonadati</taxon>
        <taxon>Pseudomonadota</taxon>
        <taxon>Betaproteobacteria</taxon>
        <taxon>Neisseriales</taxon>
        <taxon>Neisseriaceae</taxon>
        <taxon>Kingella</taxon>
    </lineage>
</organism>
<feature type="transmembrane region" description="Helical" evidence="7">
    <location>
        <begin position="213"/>
        <end position="230"/>
    </location>
</feature>
<keyword evidence="5 7" id="KW-1133">Transmembrane helix</keyword>